<proteinExistence type="predicted"/>
<dbReference type="EMBL" id="BGZN01000135">
    <property type="protein sequence ID" value="GBR75028.1"/>
    <property type="molecule type" value="Genomic_DNA"/>
</dbReference>
<evidence type="ECO:0000313" key="2">
    <source>
        <dbReference type="EMBL" id="GBR75028.1"/>
    </source>
</evidence>
<feature type="domain" description="FlgD/Vpr Ig-like" evidence="1">
    <location>
        <begin position="368"/>
        <end position="415"/>
    </location>
</feature>
<dbReference type="Pfam" id="PF13860">
    <property type="entry name" value="FlgD_ig"/>
    <property type="match status" value="2"/>
</dbReference>
<name>A0A388TE56_TERA1</name>
<dbReference type="InterPro" id="IPR025965">
    <property type="entry name" value="FlgD/Vpr_Ig-like"/>
</dbReference>
<evidence type="ECO:0000313" key="3">
    <source>
        <dbReference type="Proteomes" id="UP000269352"/>
    </source>
</evidence>
<feature type="domain" description="FlgD/Vpr Ig-like" evidence="1">
    <location>
        <begin position="253"/>
        <end position="316"/>
    </location>
</feature>
<evidence type="ECO:0000259" key="1">
    <source>
        <dbReference type="Pfam" id="PF13860"/>
    </source>
</evidence>
<protein>
    <recommendedName>
        <fullName evidence="1">FlgD/Vpr Ig-like domain-containing protein</fullName>
    </recommendedName>
</protein>
<feature type="non-terminal residue" evidence="2">
    <location>
        <position position="1"/>
    </location>
</feature>
<dbReference type="AlphaFoldDB" id="A0A388TE56"/>
<keyword evidence="3" id="KW-1185">Reference proteome</keyword>
<gene>
    <name evidence="2" type="ORF">NO1_2096</name>
</gene>
<dbReference type="Gene3D" id="2.60.40.4070">
    <property type="match status" value="2"/>
</dbReference>
<sequence length="540" mass="60237">TLNGRDIYNQKYNYYHGLFRHVLYEENSPAPQDLAEIYSQQPTANLVLASAKNNFERYLLLYRRGAGERYNFFAELVSPNTEITLSLNYGEGIYPWTLLTYDWLNNYTAQEILYYYDHTPPEYAAPAANLEIYFSPNGNTSQDLLEIETTPSDNLYYTQTALLDVFDGPTYISSLKQTGLPFQKLSARWNGRDAAGQLCADGNYQGLFYIVDGCGNMSRTVSVNIFLDTQKPQLWEHNADSEYFTPNNDGHLDTFGITLNTSEPAQAVLNIYNEYKRKVKTLQNAEYQTDFVFSWDGLDNDGIIENGNYKYEIVLTDRAGNVLVSEKYPVFLDYKSPLAVNVGPEQAAYNFNQAGVTFNFDALETLEAALYILNTSGEIIATVNSGLQTPSGSHSLVWDGRLNDAPLPDGVYNYRLIVRSAYGNTNAIGGVFYADSNLPPEANSQTTVNVYVKTANQPEPRYISANAEVKYAVNAGEYALKPESGFSIMAVKNIGYITSRILAEDGAEIAILAQNELIPAGSREFCYRPAGGPSRRSSAV</sequence>
<reference evidence="2 3" key="1">
    <citation type="journal article" date="2019" name="ISME J.">
        <title>Genome analyses of uncultured TG2/ZB3 bacteria in 'Margulisbacteria' specifically attached to ectosymbiotic spirochetes of protists in the termite gut.</title>
        <authorList>
            <person name="Utami Y.D."/>
            <person name="Kuwahara H."/>
            <person name="Igai K."/>
            <person name="Murakami T."/>
            <person name="Sugaya K."/>
            <person name="Morikawa T."/>
            <person name="Nagura Y."/>
            <person name="Yuki M."/>
            <person name="Deevong P."/>
            <person name="Inoue T."/>
            <person name="Kihara K."/>
            <person name="Lo N."/>
            <person name="Yamada A."/>
            <person name="Ohkuma M."/>
            <person name="Hongoh Y."/>
        </authorList>
    </citation>
    <scope>NUCLEOTIDE SEQUENCE [LARGE SCALE GENOMIC DNA]</scope>
    <source>
        <strain evidence="2">NkOx7-01</strain>
    </source>
</reference>
<organism evidence="2 3">
    <name type="scientific">Termititenax aidoneus</name>
    <dbReference type="NCBI Taxonomy" id="2218524"/>
    <lineage>
        <taxon>Bacteria</taxon>
        <taxon>Bacillati</taxon>
        <taxon>Candidatus Margulisiibacteriota</taxon>
        <taxon>Candidatus Termititenacia</taxon>
        <taxon>Candidatus Termititenacales</taxon>
        <taxon>Candidatus Termititenacaceae</taxon>
        <taxon>Candidatus Termititenax</taxon>
    </lineage>
</organism>
<dbReference type="Proteomes" id="UP000269352">
    <property type="component" value="Unassembled WGS sequence"/>
</dbReference>
<accession>A0A388TE56</accession>
<comment type="caution">
    <text evidence="2">The sequence shown here is derived from an EMBL/GenBank/DDBJ whole genome shotgun (WGS) entry which is preliminary data.</text>
</comment>